<dbReference type="GO" id="GO:0000139">
    <property type="term" value="C:Golgi membrane"/>
    <property type="evidence" value="ECO:0007669"/>
    <property type="project" value="UniProtKB-SubCell"/>
</dbReference>
<organism evidence="18 19">
    <name type="scientific">Geodia barretti</name>
    <name type="common">Barrett's horny sponge</name>
    <dbReference type="NCBI Taxonomy" id="519541"/>
    <lineage>
        <taxon>Eukaryota</taxon>
        <taxon>Metazoa</taxon>
        <taxon>Porifera</taxon>
        <taxon>Demospongiae</taxon>
        <taxon>Heteroscleromorpha</taxon>
        <taxon>Tetractinellida</taxon>
        <taxon>Astrophorina</taxon>
        <taxon>Geodiidae</taxon>
        <taxon>Geodia</taxon>
    </lineage>
</organism>
<keyword evidence="5" id="KW-0808">Transferase</keyword>
<keyword evidence="12 17" id="KW-0464">Manganese</keyword>
<gene>
    <name evidence="18" type="ORF">GBAR_LOCUS19350</name>
</gene>
<evidence type="ECO:0000256" key="14">
    <source>
        <dbReference type="ARBA" id="ARBA00038949"/>
    </source>
</evidence>
<protein>
    <recommendedName>
        <fullName evidence="14 17">Alpha-1,3-mannosyl-glycoprotein 2-beta-N-acetylglucosaminyltransferase</fullName>
        <shortName evidence="17">GNT-I</shortName>
        <shortName evidence="17">GlcNAc-T I</shortName>
        <ecNumber evidence="14 17">2.4.1.101</ecNumber>
    </recommendedName>
    <alternativeName>
        <fullName evidence="15 17">N-glycosyl-oligosaccharide-glycoprotein N-acetylglucosaminyltransferase I</fullName>
    </alternativeName>
</protein>
<evidence type="ECO:0000256" key="16">
    <source>
        <dbReference type="ARBA" id="ARBA00049421"/>
    </source>
</evidence>
<dbReference type="EC" id="2.4.1.101" evidence="14 17"/>
<reference evidence="18" key="1">
    <citation type="submission" date="2023-03" db="EMBL/GenBank/DDBJ databases">
        <authorList>
            <person name="Steffen K."/>
            <person name="Cardenas P."/>
        </authorList>
    </citation>
    <scope>NUCLEOTIDE SEQUENCE</scope>
</reference>
<dbReference type="InterPro" id="IPR029044">
    <property type="entry name" value="Nucleotide-diphossugar_trans"/>
</dbReference>
<dbReference type="SUPFAM" id="SSF53448">
    <property type="entry name" value="Nucleotide-diphospho-sugar transferases"/>
    <property type="match status" value="1"/>
</dbReference>
<evidence type="ECO:0000256" key="6">
    <source>
        <dbReference type="ARBA" id="ARBA00022692"/>
    </source>
</evidence>
<comment type="similarity">
    <text evidence="3 17">Belongs to the glycosyltransferase 13 family.</text>
</comment>
<evidence type="ECO:0000256" key="3">
    <source>
        <dbReference type="ARBA" id="ARBA00006492"/>
    </source>
</evidence>
<comment type="function">
    <text evidence="13 17">Initiates complex N-linked carbohydrate formation. Essential for the conversion of high-mannose to hybrid and complex N-glycans.</text>
</comment>
<keyword evidence="7 17" id="KW-0479">Metal-binding</keyword>
<keyword evidence="11 17" id="KW-0472">Membrane</keyword>
<sequence>MRIVSPYTVLGFVVVWTIVILLASRQFLFNAHQSWFQHEEQKMVQELSVKLDNLDSRDTRQLNEVYAAVKRVEVMLHKIQECLRSDNCSEKKNRPTRSAVTTQPATIEPSVAVLVIACNRDTYIRRTLDSLLKHRPSAGLFPIIVSQDCGHTPTANVISSYGNRLTHIKQPDLSDIVLTKEKKDIKNMKALKGYYKISRHYRWALGQVFDEMGYNYVLVVEDDLEVAPDFFSYFSALQRLLDRDPTIWCISAWNDNGKPDNVDLQSNAKLYRSDFFPGLGWMMTRRLWKELQPKWPEKYWDDWMREPAQRQGRSCIRPEISRTITFGDKGVSAGQFYRQHLQYIKLNSDPVNFSKLNMSQLQEAEYDRLFLDRVLALPSLAVTDVVNQRRPELREVQVTYSTHKEFEANAKKMKIMFDFRGGVPRTAYKGVVSLMYKGRRVHLTPPQPWTGYDSIS</sequence>
<dbReference type="EMBL" id="CASHTH010002728">
    <property type="protein sequence ID" value="CAI8034346.1"/>
    <property type="molecule type" value="Genomic_DNA"/>
</dbReference>
<dbReference type="AlphaFoldDB" id="A0AA35WZG3"/>
<dbReference type="PANTHER" id="PTHR10468:SF0">
    <property type="entry name" value="ALPHA-1,3-MANNOSYL-GLYCOPROTEIN 2-BETA-N-ACETYLGLUCOSAMINYLTRANSFERASE"/>
    <property type="match status" value="1"/>
</dbReference>
<evidence type="ECO:0000256" key="10">
    <source>
        <dbReference type="ARBA" id="ARBA00023034"/>
    </source>
</evidence>
<evidence type="ECO:0000313" key="19">
    <source>
        <dbReference type="Proteomes" id="UP001174909"/>
    </source>
</evidence>
<dbReference type="InterPro" id="IPR052261">
    <property type="entry name" value="Glycosyltransferase_13"/>
</dbReference>
<keyword evidence="4 17" id="KW-0328">Glycosyltransferase</keyword>
<feature type="transmembrane region" description="Helical" evidence="17">
    <location>
        <begin position="7"/>
        <end position="28"/>
    </location>
</feature>
<comment type="catalytic activity">
    <reaction evidence="16 17">
        <text>N(4)-(alpha-D-Man-(1-&gt;3)-[alpha-D-Man-(1-&gt;3)-[alpha-D-Man-(1-&gt;6)]-alpha-D-Man-(1-&gt;6)]-beta-D-Man-(1-&gt;4)-beta-D-GlcNAc-(1-&gt;4)-beta-D-GlcNAc)-L-asparaginyl-[protein] (N-glucan mannose isomer 5A1,2) + UDP-N-acetyl-alpha-D-glucosamine = N(4)-{beta-D-GlcNAc-(1-&gt;2)-alpha-D-Man-(1-&gt;3)-[alpha-D-Man-(1-&gt;3)-[alpha-D-Man-(1-&gt;6)]-alpha-D-Man-(1-&gt;6)]-beta-D-Man-(1-&gt;4)-beta-D-GlcNAc-(1-&gt;4)-beta-D-GlcNAc}-L-asparaginyl-[protein] + UDP + H(+)</text>
        <dbReference type="Rhea" id="RHEA:11456"/>
        <dbReference type="Rhea" id="RHEA-COMP:14367"/>
        <dbReference type="Rhea" id="RHEA-COMP:14368"/>
        <dbReference type="ChEBI" id="CHEBI:15378"/>
        <dbReference type="ChEBI" id="CHEBI:57705"/>
        <dbReference type="ChEBI" id="CHEBI:58223"/>
        <dbReference type="ChEBI" id="CHEBI:59087"/>
        <dbReference type="ChEBI" id="CHEBI:60625"/>
        <dbReference type="EC" id="2.4.1.101"/>
    </reaction>
</comment>
<comment type="cofactor">
    <cofactor evidence="17">
        <name>Mn(2+)</name>
        <dbReference type="ChEBI" id="CHEBI:29035"/>
    </cofactor>
    <text evidence="17">The cofactor is mostly bound to the substrate.</text>
</comment>
<evidence type="ECO:0000256" key="1">
    <source>
        <dbReference type="ARBA" id="ARBA00004323"/>
    </source>
</evidence>
<dbReference type="GO" id="GO:0030145">
    <property type="term" value="F:manganese ion binding"/>
    <property type="evidence" value="ECO:0007669"/>
    <property type="project" value="UniProtKB-UniRule"/>
</dbReference>
<evidence type="ECO:0000256" key="2">
    <source>
        <dbReference type="ARBA" id="ARBA00004922"/>
    </source>
</evidence>
<keyword evidence="10 17" id="KW-0333">Golgi apparatus</keyword>
<evidence type="ECO:0000313" key="18">
    <source>
        <dbReference type="EMBL" id="CAI8034346.1"/>
    </source>
</evidence>
<keyword evidence="6 17" id="KW-0812">Transmembrane</keyword>
<evidence type="ECO:0000256" key="9">
    <source>
        <dbReference type="ARBA" id="ARBA00022989"/>
    </source>
</evidence>
<dbReference type="Pfam" id="PF03071">
    <property type="entry name" value="GNT-I"/>
    <property type="match status" value="1"/>
</dbReference>
<accession>A0AA35WZG3</accession>
<dbReference type="InterPro" id="IPR004139">
    <property type="entry name" value="Glyco_trans_13"/>
</dbReference>
<proteinExistence type="inferred from homology"/>
<dbReference type="GO" id="GO:0003827">
    <property type="term" value="F:alpha-1,3-mannosylglycoprotein 2-beta-N-acetylglucosaminyltransferase activity"/>
    <property type="evidence" value="ECO:0007669"/>
    <property type="project" value="UniProtKB-UniRule"/>
</dbReference>
<keyword evidence="8 17" id="KW-0735">Signal-anchor</keyword>
<evidence type="ECO:0000256" key="17">
    <source>
        <dbReference type="RuleBase" id="RU368119"/>
    </source>
</evidence>
<dbReference type="Gene3D" id="3.10.180.20">
    <property type="entry name" value="N-Acetylglucosaminyltransferase I, Domain 2"/>
    <property type="match status" value="1"/>
</dbReference>
<evidence type="ECO:0000256" key="5">
    <source>
        <dbReference type="ARBA" id="ARBA00022679"/>
    </source>
</evidence>
<evidence type="ECO:0000256" key="11">
    <source>
        <dbReference type="ARBA" id="ARBA00023136"/>
    </source>
</evidence>
<keyword evidence="19" id="KW-1185">Reference proteome</keyword>
<evidence type="ECO:0000256" key="12">
    <source>
        <dbReference type="ARBA" id="ARBA00023211"/>
    </source>
</evidence>
<evidence type="ECO:0000256" key="8">
    <source>
        <dbReference type="ARBA" id="ARBA00022968"/>
    </source>
</evidence>
<dbReference type="Proteomes" id="UP001174909">
    <property type="component" value="Unassembled WGS sequence"/>
</dbReference>
<evidence type="ECO:0000256" key="15">
    <source>
        <dbReference type="ARBA" id="ARBA00041712"/>
    </source>
</evidence>
<dbReference type="Gene3D" id="3.90.550.10">
    <property type="entry name" value="Spore Coat Polysaccharide Biosynthesis Protein SpsA, Chain A"/>
    <property type="match status" value="1"/>
</dbReference>
<evidence type="ECO:0000256" key="13">
    <source>
        <dbReference type="ARBA" id="ARBA00037706"/>
    </source>
</evidence>
<evidence type="ECO:0000256" key="7">
    <source>
        <dbReference type="ARBA" id="ARBA00022723"/>
    </source>
</evidence>
<comment type="subcellular location">
    <subcellularLocation>
        <location evidence="1 17">Golgi apparatus membrane</location>
        <topology evidence="1 17">Single-pass type II membrane protein</topology>
    </subcellularLocation>
</comment>
<name>A0AA35WZG3_GEOBA</name>
<dbReference type="FunFam" id="3.90.550.10:FF:000055">
    <property type="entry name" value="Alpha-1,3-mannosyl-glycoprotein 2-beta-N-acetylglucosaminyltransferase"/>
    <property type="match status" value="1"/>
</dbReference>
<comment type="caution">
    <text evidence="18">The sequence shown here is derived from an EMBL/GenBank/DDBJ whole genome shotgun (WGS) entry which is preliminary data.</text>
</comment>
<keyword evidence="9 17" id="KW-1133">Transmembrane helix</keyword>
<comment type="pathway">
    <text evidence="2 17">Protein modification; protein glycosylation.</text>
</comment>
<dbReference type="CDD" id="cd02514">
    <property type="entry name" value="GT13_GLCNAC-TI"/>
    <property type="match status" value="1"/>
</dbReference>
<dbReference type="PANTHER" id="PTHR10468">
    <property type="entry name" value="PROTEIN O-LINKED-MANNOSE BETA-1,2-N-ACETYLGLUCOSAMINYLTRANSFERASE 1/ALPHA-1,3-MANNOSYL-GLYCOPROTEIN 2-BETA-N-ACETYLGLUCOSAMINYLTRANSFERASE"/>
    <property type="match status" value="1"/>
</dbReference>
<evidence type="ECO:0000256" key="4">
    <source>
        <dbReference type="ARBA" id="ARBA00022676"/>
    </source>
</evidence>